<dbReference type="EMBL" id="BGPR01001333">
    <property type="protein sequence ID" value="GBM51353.1"/>
    <property type="molecule type" value="Genomic_DNA"/>
</dbReference>
<evidence type="ECO:0000313" key="3">
    <source>
        <dbReference type="Proteomes" id="UP000499080"/>
    </source>
</evidence>
<feature type="region of interest" description="Disordered" evidence="1">
    <location>
        <begin position="202"/>
        <end position="222"/>
    </location>
</feature>
<feature type="compositionally biased region" description="Basic and acidic residues" evidence="1">
    <location>
        <begin position="208"/>
        <end position="222"/>
    </location>
</feature>
<reference evidence="2 3" key="1">
    <citation type="journal article" date="2019" name="Sci. Rep.">
        <title>Orb-weaving spider Araneus ventricosus genome elucidates the spidroin gene catalogue.</title>
        <authorList>
            <person name="Kono N."/>
            <person name="Nakamura H."/>
            <person name="Ohtoshi R."/>
            <person name="Moran D.A.P."/>
            <person name="Shinohara A."/>
            <person name="Yoshida Y."/>
            <person name="Fujiwara M."/>
            <person name="Mori M."/>
            <person name="Tomita M."/>
            <person name="Arakawa K."/>
        </authorList>
    </citation>
    <scope>NUCLEOTIDE SEQUENCE [LARGE SCALE GENOMIC DNA]</scope>
</reference>
<accession>A0A4Y2GCN3</accession>
<organism evidence="2 3">
    <name type="scientific">Araneus ventricosus</name>
    <name type="common">Orbweaver spider</name>
    <name type="synonym">Epeira ventricosa</name>
    <dbReference type="NCBI Taxonomy" id="182803"/>
    <lineage>
        <taxon>Eukaryota</taxon>
        <taxon>Metazoa</taxon>
        <taxon>Ecdysozoa</taxon>
        <taxon>Arthropoda</taxon>
        <taxon>Chelicerata</taxon>
        <taxon>Arachnida</taxon>
        <taxon>Araneae</taxon>
        <taxon>Araneomorphae</taxon>
        <taxon>Entelegynae</taxon>
        <taxon>Araneoidea</taxon>
        <taxon>Araneidae</taxon>
        <taxon>Araneus</taxon>
    </lineage>
</organism>
<evidence type="ECO:0000313" key="2">
    <source>
        <dbReference type="EMBL" id="GBM51353.1"/>
    </source>
</evidence>
<dbReference type="AlphaFoldDB" id="A0A4Y2GCN3"/>
<evidence type="ECO:0000256" key="1">
    <source>
        <dbReference type="SAM" id="MobiDB-lite"/>
    </source>
</evidence>
<dbReference type="OrthoDB" id="6437659at2759"/>
<protein>
    <submittedName>
        <fullName evidence="2">Uncharacterized protein</fullName>
    </submittedName>
</protein>
<sequence>MMKEWQSEWDEGDTGRSTFNIFPKVSLRSANWNRADVLFFTGQDAFASYLHRFHLSNSPLWSCREIVTTNHYATSCLLTTSWDMKQPEPSLEQEWYRRVASNHLSRGRIHGIIDHIHNYQVLLSQTSSDLVKPPIHQLSNPGSSQFFFIIKPFSATSTFSSASHPVKTFETILIVSSAFLPCLDKPVCVYVSFVNRELSQTVTQPSDSNKRDKLLLNNPREI</sequence>
<proteinExistence type="predicted"/>
<comment type="caution">
    <text evidence="2">The sequence shown here is derived from an EMBL/GenBank/DDBJ whole genome shotgun (WGS) entry which is preliminary data.</text>
</comment>
<name>A0A4Y2GCN3_ARAVE</name>
<dbReference type="Proteomes" id="UP000499080">
    <property type="component" value="Unassembled WGS sequence"/>
</dbReference>
<gene>
    <name evidence="2" type="ORF">AVEN_110806_1</name>
</gene>
<keyword evidence="3" id="KW-1185">Reference proteome</keyword>